<dbReference type="AlphaFoldDB" id="A0A328Q3G1"/>
<evidence type="ECO:0000259" key="2">
    <source>
        <dbReference type="PROSITE" id="PS50966"/>
    </source>
</evidence>
<dbReference type="RefSeq" id="WP_112149641.1">
    <property type="nucleotide sequence ID" value="NZ_CATZXA010000072.1"/>
</dbReference>
<dbReference type="EMBL" id="NGJK01000067">
    <property type="protein sequence ID" value="RAP02873.1"/>
    <property type="molecule type" value="Genomic_DNA"/>
</dbReference>
<evidence type="ECO:0000313" key="4">
    <source>
        <dbReference type="EMBL" id="RAP02873.1"/>
    </source>
</evidence>
<dbReference type="InterPro" id="IPR007527">
    <property type="entry name" value="Znf_SWIM"/>
</dbReference>
<evidence type="ECO:0000313" key="5">
    <source>
        <dbReference type="Proteomes" id="UP000248557"/>
    </source>
</evidence>
<sequence length="91" mass="10876">MASRIIEGYKLYKNNDVIIEHYEPDHVIFKVKNNKNTDYYIVSMIYGYWNCDCADYQFRNQQNPGSFYCKHLQAAQFKLHDLLENKKEGNS</sequence>
<protein>
    <recommendedName>
        <fullName evidence="2">SWIM-type domain-containing protein</fullName>
    </recommendedName>
</protein>
<keyword evidence="1" id="KW-0479">Metal-binding</keyword>
<comment type="caution">
    <text evidence="3">The sequence shown here is derived from an EMBL/GenBank/DDBJ whole genome shotgun (WGS) entry which is preliminary data.</text>
</comment>
<dbReference type="EMBL" id="NGJK01000068">
    <property type="protein sequence ID" value="RAP02837.1"/>
    <property type="molecule type" value="Genomic_DNA"/>
</dbReference>
<dbReference type="Proteomes" id="UP000248557">
    <property type="component" value="Unassembled WGS sequence"/>
</dbReference>
<reference evidence="3 5" key="1">
    <citation type="submission" date="2017-05" db="EMBL/GenBank/DDBJ databases">
        <title>Host range expansion of the Methanosphaera genus to humans and monogastric animals involves recent and extensive reduction in genome content.</title>
        <authorList>
            <person name="Hoedt E.C."/>
            <person name="Volmer J.G."/>
            <person name="Parks D.H."/>
            <person name="Rosewarne C.P."/>
            <person name="Denman S.E."/>
            <person name="Mcsweeney C.S."/>
            <person name="O Cuiv P."/>
            <person name="Hugenholtz P."/>
            <person name="Tyson G.W."/>
            <person name="Morrison M."/>
        </authorList>
    </citation>
    <scope>NUCLEOTIDE SEQUENCE [LARGE SCALE GENOMIC DNA]</scope>
    <source>
        <strain evidence="3 5">PA5</strain>
    </source>
</reference>
<dbReference type="PROSITE" id="PS50966">
    <property type="entry name" value="ZF_SWIM"/>
    <property type="match status" value="1"/>
</dbReference>
<gene>
    <name evidence="4" type="ORF">CA615_05240</name>
    <name evidence="3" type="ORF">CA615_05255</name>
</gene>
<organism evidence="3 5">
    <name type="scientific">Methanosphaera stadtmanae</name>
    <dbReference type="NCBI Taxonomy" id="2317"/>
    <lineage>
        <taxon>Archaea</taxon>
        <taxon>Methanobacteriati</taxon>
        <taxon>Methanobacteriota</taxon>
        <taxon>Methanomada group</taxon>
        <taxon>Methanobacteria</taxon>
        <taxon>Methanobacteriales</taxon>
        <taxon>Methanobacteriaceae</taxon>
        <taxon>Methanosphaera</taxon>
    </lineage>
</organism>
<feature type="domain" description="SWIM-type" evidence="2">
    <location>
        <begin position="40"/>
        <end position="80"/>
    </location>
</feature>
<accession>A0A328Q3G1</accession>
<keyword evidence="1" id="KW-0863">Zinc-finger</keyword>
<keyword evidence="1" id="KW-0862">Zinc</keyword>
<proteinExistence type="predicted"/>
<dbReference type="GO" id="GO:0008270">
    <property type="term" value="F:zinc ion binding"/>
    <property type="evidence" value="ECO:0007669"/>
    <property type="project" value="UniProtKB-KW"/>
</dbReference>
<evidence type="ECO:0000313" key="3">
    <source>
        <dbReference type="EMBL" id="RAP02837.1"/>
    </source>
</evidence>
<name>A0A328Q3G1_9EURY</name>
<evidence type="ECO:0000256" key="1">
    <source>
        <dbReference type="PROSITE-ProRule" id="PRU00325"/>
    </source>
</evidence>